<dbReference type="EMBL" id="JAERQG010000001">
    <property type="protein sequence ID" value="MBL0764752.1"/>
    <property type="molecule type" value="Genomic_DNA"/>
</dbReference>
<dbReference type="Gene3D" id="3.90.400.10">
    <property type="entry name" value="Oligo-1,6-glucosidase, Domain 2"/>
    <property type="match status" value="1"/>
</dbReference>
<dbReference type="RefSeq" id="WP_201918617.1">
    <property type="nucleotide sequence ID" value="NZ_JAERQG010000001.1"/>
</dbReference>
<dbReference type="SUPFAM" id="SSF49452">
    <property type="entry name" value="Starch-binding domain-like"/>
    <property type="match status" value="1"/>
</dbReference>
<comment type="caution">
    <text evidence="4">The sequence shown here is derived from an EMBL/GenBank/DDBJ whole genome shotgun (WGS) entry which is preliminary data.</text>
</comment>
<dbReference type="Proteomes" id="UP000642920">
    <property type="component" value="Unassembled WGS sequence"/>
</dbReference>
<dbReference type="SMART" id="SM00642">
    <property type="entry name" value="Aamy"/>
    <property type="match status" value="1"/>
</dbReference>
<dbReference type="Gene3D" id="3.20.20.80">
    <property type="entry name" value="Glycosidases"/>
    <property type="match status" value="1"/>
</dbReference>
<feature type="signal peptide" evidence="2">
    <location>
        <begin position="1"/>
        <end position="18"/>
    </location>
</feature>
<keyword evidence="2" id="KW-0732">Signal</keyword>
<dbReference type="CDD" id="cd00146">
    <property type="entry name" value="PKD"/>
    <property type="match status" value="1"/>
</dbReference>
<dbReference type="SUPFAM" id="SSF49299">
    <property type="entry name" value="PKD domain"/>
    <property type="match status" value="1"/>
</dbReference>
<dbReference type="SMART" id="SM00089">
    <property type="entry name" value="PKD"/>
    <property type="match status" value="1"/>
</dbReference>
<evidence type="ECO:0000256" key="2">
    <source>
        <dbReference type="SAM" id="SignalP"/>
    </source>
</evidence>
<dbReference type="GO" id="GO:0030246">
    <property type="term" value="F:carbohydrate binding"/>
    <property type="evidence" value="ECO:0007669"/>
    <property type="project" value="InterPro"/>
</dbReference>
<dbReference type="InterPro" id="IPR026444">
    <property type="entry name" value="Secre_tail"/>
</dbReference>
<dbReference type="Pfam" id="PF18911">
    <property type="entry name" value="PKD_4"/>
    <property type="match status" value="1"/>
</dbReference>
<dbReference type="NCBIfam" id="TIGR04183">
    <property type="entry name" value="Por_Secre_tail"/>
    <property type="match status" value="1"/>
</dbReference>
<name>A0A937A6T6_9BACT</name>
<accession>A0A937A6T6</accession>
<dbReference type="GO" id="GO:0004556">
    <property type="term" value="F:alpha-amylase activity"/>
    <property type="evidence" value="ECO:0007669"/>
    <property type="project" value="TreeGrafter"/>
</dbReference>
<keyword evidence="5" id="KW-1185">Reference proteome</keyword>
<dbReference type="InterPro" id="IPR017853">
    <property type="entry name" value="GH"/>
</dbReference>
<dbReference type="Gene3D" id="2.60.40.10">
    <property type="entry name" value="Immunoglobulins"/>
    <property type="match status" value="2"/>
</dbReference>
<protein>
    <submittedName>
        <fullName evidence="4">T9SS type A sorting domain-containing protein</fullName>
    </submittedName>
</protein>
<evidence type="ECO:0000259" key="3">
    <source>
        <dbReference type="PROSITE" id="PS50093"/>
    </source>
</evidence>
<proteinExistence type="inferred from homology"/>
<dbReference type="InterPro" id="IPR013780">
    <property type="entry name" value="Glyco_hydro_b"/>
</dbReference>
<dbReference type="InterPro" id="IPR000601">
    <property type="entry name" value="PKD_dom"/>
</dbReference>
<dbReference type="InterPro" id="IPR035986">
    <property type="entry name" value="PKD_dom_sf"/>
</dbReference>
<organism evidence="4 5">
    <name type="scientific">Marivirga atlantica</name>
    <dbReference type="NCBI Taxonomy" id="1548457"/>
    <lineage>
        <taxon>Bacteria</taxon>
        <taxon>Pseudomonadati</taxon>
        <taxon>Bacteroidota</taxon>
        <taxon>Cytophagia</taxon>
        <taxon>Cytophagales</taxon>
        <taxon>Marivirgaceae</taxon>
        <taxon>Marivirga</taxon>
    </lineage>
</organism>
<dbReference type="Pfam" id="PF00128">
    <property type="entry name" value="Alpha-amylase"/>
    <property type="match status" value="1"/>
</dbReference>
<dbReference type="PANTHER" id="PTHR10357:SF179">
    <property type="entry name" value="NEUTRAL AND BASIC AMINO ACID TRANSPORT PROTEIN RBAT"/>
    <property type="match status" value="1"/>
</dbReference>
<dbReference type="PANTHER" id="PTHR10357">
    <property type="entry name" value="ALPHA-AMYLASE FAMILY MEMBER"/>
    <property type="match status" value="1"/>
</dbReference>
<dbReference type="InterPro" id="IPR006047">
    <property type="entry name" value="GH13_cat_dom"/>
</dbReference>
<feature type="domain" description="PKD" evidence="3">
    <location>
        <begin position="129"/>
        <end position="213"/>
    </location>
</feature>
<gene>
    <name evidence="4" type="ORF">JKP34_05785</name>
</gene>
<dbReference type="InterPro" id="IPR022409">
    <property type="entry name" value="PKD/Chitinase_dom"/>
</dbReference>
<reference evidence="4" key="1">
    <citation type="submission" date="2021-01" db="EMBL/GenBank/DDBJ databases">
        <title>Marivirga sp. nov., isolated from intertidal surface sediments.</title>
        <authorList>
            <person name="Zhang M."/>
        </authorList>
    </citation>
    <scope>NUCLEOTIDE SEQUENCE</scope>
    <source>
        <strain evidence="4">SM1354</strain>
    </source>
</reference>
<dbReference type="InterPro" id="IPR013783">
    <property type="entry name" value="Ig-like_fold"/>
</dbReference>
<dbReference type="SUPFAM" id="SSF51011">
    <property type="entry name" value="Glycosyl hydrolase domain"/>
    <property type="match status" value="1"/>
</dbReference>
<sequence>MRILAFIYLTLISFQSIAQTTSVRFEVNMNEQINQDKFSAATEFVDIAGSFNAWGDPNGLMLSDEDEDGIYTANTSLSIGSNIEFKARINGEWGGREEFAGGGPNRSHTVSADDIIAFWYNDEVPDNILAVDISASTYFGVPGEVIQFSDNSNGNPVSWEWTFEGANPSSSTDQDPVVTYASEGQYNVTLTITNAENESLSKTFTNFITIGNTETYWWNESVFYEIFVRSFYDNDGDGKGDFQGLIKKLDYLNDGNPATHNDLGITGIWLMPIQESPSYHGYDVTDYRKVEPDYGTNEDFKEFIAEAHKRGIKVIIDYVMNHSSSEHPWFIDSKNPADEKRDWYVWSDSNPGGLGPWGQQVWHNSNGDYYYGIFWGGMPDLNYNSASLKDEMFDISTFWLEDMQTDGFRLDAVKYIYESEAGLEDLPETFEFWKDFRNHYKSINEDAFAVGEAWTSTDKARKYVVDGGLDYVFEFDLSNAIINAVMNENGSLFKTQIQNVMGSYPYLQFGTFLTNHDINRIMDVLGNDEDRAKLAANFLLTIPGVPYLYYGEEIGMRGTKPDEDIRRPMQWNNKNAAGFTTGNPWRAPFNDFSSKNVENQQLDTASLWSEYHQLIAIRNNQPALQKGNYKAIDASTEQVSAYLRQFEDEHIIVVHNLSSEIIESVQLSASLTNINSGTYTLLDLKSGRAIPLTVASDERLSISLENLSPQKTYIFKVLSADALTSNLKLMVDMNHLINNGEFDRATETVDLVSTENDMGNSMGVLSDSDKDGIYELTLENIQIGKSVSYKYRINNTDNDRSEFSNSDYLRSYRIQEGENIVLDIYDQNGTVLSNSNKLESQIQLYPNPAKDYIQVIFEGEISSLKYMILDMQGKLKLQGTLISGQQSISIKNLAEGLYFVQLSTGKSTSVKKILVDR</sequence>
<dbReference type="Gene3D" id="2.60.40.1180">
    <property type="entry name" value="Golgi alpha-mannosidase II"/>
    <property type="match status" value="1"/>
</dbReference>
<evidence type="ECO:0000256" key="1">
    <source>
        <dbReference type="ARBA" id="ARBA00008061"/>
    </source>
</evidence>
<dbReference type="Pfam" id="PF18962">
    <property type="entry name" value="Por_Secre_tail"/>
    <property type="match status" value="1"/>
</dbReference>
<dbReference type="InterPro" id="IPR045857">
    <property type="entry name" value="O16G_dom_2"/>
</dbReference>
<dbReference type="PROSITE" id="PS50093">
    <property type="entry name" value="PKD"/>
    <property type="match status" value="1"/>
</dbReference>
<evidence type="ECO:0000313" key="5">
    <source>
        <dbReference type="Proteomes" id="UP000642920"/>
    </source>
</evidence>
<dbReference type="SUPFAM" id="SSF51445">
    <property type="entry name" value="(Trans)glycosidases"/>
    <property type="match status" value="1"/>
</dbReference>
<dbReference type="AlphaFoldDB" id="A0A937A6T6"/>
<evidence type="ECO:0000313" key="4">
    <source>
        <dbReference type="EMBL" id="MBL0764752.1"/>
    </source>
</evidence>
<comment type="similarity">
    <text evidence="1">Belongs to the glycosyl hydrolase 13 family.</text>
</comment>
<dbReference type="CDD" id="cd11316">
    <property type="entry name" value="AmyAc_bac2_AmyA"/>
    <property type="match status" value="1"/>
</dbReference>
<feature type="chain" id="PRO_5038072802" evidence="2">
    <location>
        <begin position="19"/>
        <end position="917"/>
    </location>
</feature>
<dbReference type="GO" id="GO:0009313">
    <property type="term" value="P:oligosaccharide catabolic process"/>
    <property type="evidence" value="ECO:0007669"/>
    <property type="project" value="TreeGrafter"/>
</dbReference>
<dbReference type="InterPro" id="IPR013784">
    <property type="entry name" value="Carb-bd-like_fold"/>
</dbReference>